<keyword evidence="5" id="KW-1133">Transmembrane helix</keyword>
<evidence type="ECO:0000256" key="3">
    <source>
        <dbReference type="PROSITE-ProRule" id="PRU00284"/>
    </source>
</evidence>
<dbReference type="InterPro" id="IPR004089">
    <property type="entry name" value="MCPsignal_dom"/>
</dbReference>
<dbReference type="CDD" id="cd11386">
    <property type="entry name" value="MCP_signal"/>
    <property type="match status" value="1"/>
</dbReference>
<evidence type="ECO:0000256" key="1">
    <source>
        <dbReference type="ARBA" id="ARBA00022481"/>
    </source>
</evidence>
<feature type="region of interest" description="Disordered" evidence="4">
    <location>
        <begin position="543"/>
        <end position="568"/>
    </location>
</feature>
<dbReference type="PANTHER" id="PTHR43531:SF14">
    <property type="entry name" value="METHYL-ACCEPTING CHEMOTAXIS PROTEIN I-RELATED"/>
    <property type="match status" value="1"/>
</dbReference>
<evidence type="ECO:0000256" key="5">
    <source>
        <dbReference type="SAM" id="Phobius"/>
    </source>
</evidence>
<dbReference type="PROSITE" id="PS50111">
    <property type="entry name" value="CHEMOTAXIS_TRANSDUC_2"/>
    <property type="match status" value="1"/>
</dbReference>
<dbReference type="InterPro" id="IPR047347">
    <property type="entry name" value="YvaQ-like_sensor"/>
</dbReference>
<dbReference type="SUPFAM" id="SSF58104">
    <property type="entry name" value="Methyl-accepting chemotaxis protein (MCP) signaling domain"/>
    <property type="match status" value="1"/>
</dbReference>
<dbReference type="InterPro" id="IPR051310">
    <property type="entry name" value="MCP_chemotaxis"/>
</dbReference>
<name>A0ABW0MN20_9BURK</name>
<evidence type="ECO:0000259" key="7">
    <source>
        <dbReference type="PROSITE" id="PS50885"/>
    </source>
</evidence>
<keyword evidence="3" id="KW-0807">Transducer</keyword>
<organism evidence="8 9">
    <name type="scientific">Massilia suwonensis</name>
    <dbReference type="NCBI Taxonomy" id="648895"/>
    <lineage>
        <taxon>Bacteria</taxon>
        <taxon>Pseudomonadati</taxon>
        <taxon>Pseudomonadota</taxon>
        <taxon>Betaproteobacteria</taxon>
        <taxon>Burkholderiales</taxon>
        <taxon>Oxalobacteraceae</taxon>
        <taxon>Telluria group</taxon>
        <taxon>Massilia</taxon>
    </lineage>
</organism>
<dbReference type="RefSeq" id="WP_379757448.1">
    <property type="nucleotide sequence ID" value="NZ_JBHSMR010000013.1"/>
</dbReference>
<evidence type="ECO:0000313" key="8">
    <source>
        <dbReference type="EMBL" id="MFC5479624.1"/>
    </source>
</evidence>
<evidence type="ECO:0000313" key="9">
    <source>
        <dbReference type="Proteomes" id="UP001596101"/>
    </source>
</evidence>
<dbReference type="CDD" id="cd19411">
    <property type="entry name" value="MCP2201-like_sensor"/>
    <property type="match status" value="1"/>
</dbReference>
<keyword evidence="5" id="KW-0812">Transmembrane</keyword>
<comment type="similarity">
    <text evidence="2">Belongs to the methyl-accepting chemotaxis (MCP) protein family.</text>
</comment>
<gene>
    <name evidence="8" type="ORF">ACFPQ5_15615</name>
</gene>
<dbReference type="Proteomes" id="UP001596101">
    <property type="component" value="Unassembled WGS sequence"/>
</dbReference>
<dbReference type="InterPro" id="IPR004090">
    <property type="entry name" value="Chemotax_Me-accpt_rcpt"/>
</dbReference>
<dbReference type="InterPro" id="IPR003660">
    <property type="entry name" value="HAMP_dom"/>
</dbReference>
<protein>
    <submittedName>
        <fullName evidence="8">Methyl-accepting chemotaxis protein</fullName>
    </submittedName>
</protein>
<evidence type="ECO:0000256" key="2">
    <source>
        <dbReference type="ARBA" id="ARBA00029447"/>
    </source>
</evidence>
<accession>A0ABW0MN20</accession>
<dbReference type="PROSITE" id="PS50885">
    <property type="entry name" value="HAMP"/>
    <property type="match status" value="1"/>
</dbReference>
<comment type="caution">
    <text evidence="8">The sequence shown here is derived from an EMBL/GenBank/DDBJ whole genome shotgun (WGS) entry which is preliminary data.</text>
</comment>
<evidence type="ECO:0000256" key="4">
    <source>
        <dbReference type="SAM" id="MobiDB-lite"/>
    </source>
</evidence>
<keyword evidence="9" id="KW-1185">Reference proteome</keyword>
<dbReference type="PRINTS" id="PR00260">
    <property type="entry name" value="CHEMTRNSDUCR"/>
</dbReference>
<proteinExistence type="inferred from homology"/>
<dbReference type="CDD" id="cd06225">
    <property type="entry name" value="HAMP"/>
    <property type="match status" value="1"/>
</dbReference>
<dbReference type="Pfam" id="PF12729">
    <property type="entry name" value="4HB_MCP_1"/>
    <property type="match status" value="1"/>
</dbReference>
<feature type="domain" description="Methyl-accepting transducer" evidence="6">
    <location>
        <begin position="270"/>
        <end position="499"/>
    </location>
</feature>
<dbReference type="PANTHER" id="PTHR43531">
    <property type="entry name" value="PROTEIN ICFG"/>
    <property type="match status" value="1"/>
</dbReference>
<sequence>MGFFNNLNIGKRLAAGFALTLAMVILIASVGIVRLNSGAASTAQVLAEPLAKERMITEWYMQVFAAVRRTAAIVKSSDASLGAYFKEDAAQTGKRSAELLKQIEPLIDAGEEKTLFDKITEQRKAYSSARDEAVKAKAAGDEALAAKILDERFTPTAKAYQDSMQQLVAMQAANIAATARSIGERADSSETLLGMLAAFSVLLGAISSWFLTRGIVRPIREAVALAETVASGDLTRQIHSTTRDESGALLRALRHMNDSLVKIVTEVRSGTDTISGASSEIAAGNMDLSSRTEQQAASLEETAASMEQITGTVRQNADNARQANQLAITASNVAVEGGSVVSQVITTMGSINESSRKIVDIIGVIDGIAFQTNILALNAAVEAARAGEQGRGFAVVASEVRTLAQRSAAAAKEIKTLIGDSVEKVDAGAKLVDQAGATMEQVVESIRRVTDIMAEITHATQEQSSGIEQVNITIGQMDETTQQNAALVEESAAAAGAMQEQAAKLAQVVGVFKLDAQAIVVPKAAPVARAVVVVPKKPAVAKAPSAPAAAKPAPRAKATAAADEWEEF</sequence>
<dbReference type="Pfam" id="PF00015">
    <property type="entry name" value="MCPsignal"/>
    <property type="match status" value="1"/>
</dbReference>
<dbReference type="SMART" id="SM00304">
    <property type="entry name" value="HAMP"/>
    <property type="match status" value="1"/>
</dbReference>
<keyword evidence="5" id="KW-0472">Membrane</keyword>
<dbReference type="Gene3D" id="1.10.287.950">
    <property type="entry name" value="Methyl-accepting chemotaxis protein"/>
    <property type="match status" value="1"/>
</dbReference>
<keyword evidence="1" id="KW-0488">Methylation</keyword>
<evidence type="ECO:0000259" key="6">
    <source>
        <dbReference type="PROSITE" id="PS50111"/>
    </source>
</evidence>
<dbReference type="EMBL" id="JBHSMR010000013">
    <property type="protein sequence ID" value="MFC5479624.1"/>
    <property type="molecule type" value="Genomic_DNA"/>
</dbReference>
<feature type="domain" description="HAMP" evidence="7">
    <location>
        <begin position="213"/>
        <end position="265"/>
    </location>
</feature>
<reference evidence="9" key="1">
    <citation type="journal article" date="2019" name="Int. J. Syst. Evol. Microbiol.">
        <title>The Global Catalogue of Microorganisms (GCM) 10K type strain sequencing project: providing services to taxonomists for standard genome sequencing and annotation.</title>
        <authorList>
            <consortium name="The Broad Institute Genomics Platform"/>
            <consortium name="The Broad Institute Genome Sequencing Center for Infectious Disease"/>
            <person name="Wu L."/>
            <person name="Ma J."/>
        </authorList>
    </citation>
    <scope>NUCLEOTIDE SEQUENCE [LARGE SCALE GENOMIC DNA]</scope>
    <source>
        <strain evidence="9">CCUG 43111</strain>
    </source>
</reference>
<feature type="transmembrane region" description="Helical" evidence="5">
    <location>
        <begin position="12"/>
        <end position="33"/>
    </location>
</feature>
<dbReference type="InterPro" id="IPR024478">
    <property type="entry name" value="HlyB_4HB_MCP"/>
</dbReference>
<dbReference type="Pfam" id="PF00672">
    <property type="entry name" value="HAMP"/>
    <property type="match status" value="1"/>
</dbReference>
<dbReference type="SMART" id="SM00283">
    <property type="entry name" value="MA"/>
    <property type="match status" value="1"/>
</dbReference>
<feature type="compositionally biased region" description="Low complexity" evidence="4">
    <location>
        <begin position="543"/>
        <end position="562"/>
    </location>
</feature>